<keyword evidence="4" id="KW-0378">Hydrolase</keyword>
<evidence type="ECO:0000256" key="3">
    <source>
        <dbReference type="ARBA" id="ARBA00022670"/>
    </source>
</evidence>
<dbReference type="Gene3D" id="3.40.630.10">
    <property type="entry name" value="Zn peptidases"/>
    <property type="match status" value="1"/>
</dbReference>
<dbReference type="STRING" id="1385515.GCA_000423325_01354"/>
<dbReference type="SUPFAM" id="SSF53187">
    <property type="entry name" value="Zn-dependent exopeptidases"/>
    <property type="match status" value="1"/>
</dbReference>
<dbReference type="Gene3D" id="3.40.220.10">
    <property type="entry name" value="Leucine Aminopeptidase, subunit E, domain 1"/>
    <property type="match status" value="1"/>
</dbReference>
<evidence type="ECO:0000256" key="4">
    <source>
        <dbReference type="ARBA" id="ARBA00022801"/>
    </source>
</evidence>
<feature type="domain" description="Cytosol aminopeptidase" evidence="6">
    <location>
        <begin position="208"/>
        <end position="215"/>
    </location>
</feature>
<dbReference type="EMBL" id="AVBH01000379">
    <property type="protein sequence ID" value="KGO97495.1"/>
    <property type="molecule type" value="Genomic_DNA"/>
</dbReference>
<dbReference type="PANTHER" id="PTHR11963">
    <property type="entry name" value="LEUCINE AMINOPEPTIDASE-RELATED"/>
    <property type="match status" value="1"/>
</dbReference>
<keyword evidence="8" id="KW-1185">Reference proteome</keyword>
<evidence type="ECO:0000259" key="6">
    <source>
        <dbReference type="PROSITE" id="PS00631"/>
    </source>
</evidence>
<dbReference type="Pfam" id="PF00883">
    <property type="entry name" value="Peptidase_M17"/>
    <property type="match status" value="1"/>
</dbReference>
<evidence type="ECO:0000313" key="7">
    <source>
        <dbReference type="EMBL" id="KGO97495.1"/>
    </source>
</evidence>
<feature type="non-terminal residue" evidence="7">
    <location>
        <position position="216"/>
    </location>
</feature>
<dbReference type="PANTHER" id="PTHR11963:SF20">
    <property type="entry name" value="PEPTIDASE B"/>
    <property type="match status" value="1"/>
</dbReference>
<dbReference type="InterPro" id="IPR043472">
    <property type="entry name" value="Macro_dom-like"/>
</dbReference>
<comment type="caution">
    <text evidence="7">The sequence shown here is derived from an EMBL/GenBank/DDBJ whole genome shotgun (WGS) entry which is preliminary data.</text>
</comment>
<dbReference type="GO" id="GO:0005737">
    <property type="term" value="C:cytoplasm"/>
    <property type="evidence" value="ECO:0007669"/>
    <property type="project" value="InterPro"/>
</dbReference>
<dbReference type="eggNOG" id="COG0260">
    <property type="taxonomic scope" value="Bacteria"/>
</dbReference>
<evidence type="ECO:0000256" key="5">
    <source>
        <dbReference type="ARBA" id="ARBA00023211"/>
    </source>
</evidence>
<keyword evidence="2 7" id="KW-0031">Aminopeptidase</keyword>
<comment type="similarity">
    <text evidence="1">Belongs to the peptidase M17 family.</text>
</comment>
<sequence>PVTVAALQLGWGLGAYRFTRYRTPRREPAQLCIEGDASAARLALAACVRVRDLVNTPTEDMGPGQLEDVARGLGDRFGATVEVTAGDALLEQGFPAIHAVGRASHRAPRLIRLQWGDASHPRVAIVGKGVCFDTGGLDLKPAAGMRNMKKDMGGAAHAIALAEWIMAAGLPLRIDMLVPAVENAVGPDAFRPGEVIATRAGISVEIDNTDAEGRLV</sequence>
<dbReference type="InterPro" id="IPR011356">
    <property type="entry name" value="Leucine_aapep/pepB"/>
</dbReference>
<dbReference type="InterPro" id="IPR000819">
    <property type="entry name" value="Peptidase_M17_C"/>
</dbReference>
<organism evidence="7 8">
    <name type="scientific">Lysobacter defluvii IMMIB APB-9 = DSM 18482</name>
    <dbReference type="NCBI Taxonomy" id="1385515"/>
    <lineage>
        <taxon>Bacteria</taxon>
        <taxon>Pseudomonadati</taxon>
        <taxon>Pseudomonadota</taxon>
        <taxon>Gammaproteobacteria</taxon>
        <taxon>Lysobacterales</taxon>
        <taxon>Lysobacteraceae</taxon>
        <taxon>Novilysobacter</taxon>
    </lineage>
</organism>
<evidence type="ECO:0000256" key="1">
    <source>
        <dbReference type="ARBA" id="ARBA00009528"/>
    </source>
</evidence>
<keyword evidence="3" id="KW-0645">Protease</keyword>
<gene>
    <name evidence="7" type="ORF">N791_05570</name>
</gene>
<dbReference type="PROSITE" id="PS00631">
    <property type="entry name" value="CYTOSOL_AP"/>
    <property type="match status" value="1"/>
</dbReference>
<reference evidence="7 8" key="1">
    <citation type="submission" date="2013-08" db="EMBL/GenBank/DDBJ databases">
        <title>Genomic analysis of Lysobacter defluvii.</title>
        <authorList>
            <person name="Wang Q."/>
            <person name="Wang G."/>
        </authorList>
    </citation>
    <scope>NUCLEOTIDE SEQUENCE [LARGE SCALE GENOMIC DNA]</scope>
    <source>
        <strain evidence="7 8">IMMIB APB-9</strain>
    </source>
</reference>
<dbReference type="RefSeq" id="WP_036139946.1">
    <property type="nucleotide sequence ID" value="NZ_AVBH01000379.1"/>
</dbReference>
<evidence type="ECO:0000256" key="2">
    <source>
        <dbReference type="ARBA" id="ARBA00022438"/>
    </source>
</evidence>
<dbReference type="GO" id="GO:0006508">
    <property type="term" value="P:proteolysis"/>
    <property type="evidence" value="ECO:0007669"/>
    <property type="project" value="UniProtKB-KW"/>
</dbReference>
<evidence type="ECO:0000313" key="8">
    <source>
        <dbReference type="Proteomes" id="UP000030003"/>
    </source>
</evidence>
<dbReference type="AlphaFoldDB" id="A0A0A0M310"/>
<dbReference type="GO" id="GO:0070006">
    <property type="term" value="F:metalloaminopeptidase activity"/>
    <property type="evidence" value="ECO:0007669"/>
    <property type="project" value="InterPro"/>
</dbReference>
<feature type="non-terminal residue" evidence="7">
    <location>
        <position position="1"/>
    </location>
</feature>
<dbReference type="PRINTS" id="PR00481">
    <property type="entry name" value="LAMNOPPTDASE"/>
</dbReference>
<accession>A0A0A0M310</accession>
<proteinExistence type="inferred from homology"/>
<keyword evidence="5" id="KW-0464">Manganese</keyword>
<protein>
    <submittedName>
        <fullName evidence="7">Leucyl aminopeptidase</fullName>
    </submittedName>
</protein>
<dbReference type="GO" id="GO:0030145">
    <property type="term" value="F:manganese ion binding"/>
    <property type="evidence" value="ECO:0007669"/>
    <property type="project" value="InterPro"/>
</dbReference>
<dbReference type="Proteomes" id="UP000030003">
    <property type="component" value="Unassembled WGS sequence"/>
</dbReference>
<name>A0A0A0M310_9GAMM</name>